<sequence>MFLDFRVKWGITDIITSTGIRELFSRHRYGLQGLDDTGQIRDIISQASSDYQTLAHAKEIQALPKMKYRNGLREAIYQLADELAES</sequence>
<dbReference type="AlphaFoldDB" id="A0A2U3LWW1"/>
<evidence type="ECO:0000313" key="2">
    <source>
        <dbReference type="Proteomes" id="UP000238916"/>
    </source>
</evidence>
<accession>A0A2U3LWW1</accession>
<name>A0A2U3LWW1_9FIRM</name>
<proteinExistence type="predicted"/>
<protein>
    <submittedName>
        <fullName evidence="1">Uncharacterized protein</fullName>
    </submittedName>
</protein>
<evidence type="ECO:0000313" key="1">
    <source>
        <dbReference type="EMBL" id="SPF56411.1"/>
    </source>
</evidence>
<gene>
    <name evidence="1" type="ORF">SBF1_9100003</name>
</gene>
<dbReference type="Proteomes" id="UP000238916">
    <property type="component" value="Unassembled WGS sequence"/>
</dbReference>
<reference evidence="2" key="1">
    <citation type="submission" date="2018-02" db="EMBL/GenBank/DDBJ databases">
        <authorList>
            <person name="Hausmann B."/>
        </authorList>
    </citation>
    <scope>NUCLEOTIDE SEQUENCE [LARGE SCALE GENOMIC DNA]</scope>
    <source>
        <strain evidence="2">Peat soil MAG SbF1</strain>
    </source>
</reference>
<dbReference type="EMBL" id="OMOF01000902">
    <property type="protein sequence ID" value="SPF56411.1"/>
    <property type="molecule type" value="Genomic_DNA"/>
</dbReference>
<organism evidence="1 2">
    <name type="scientific">Candidatus Desulfosporosinus infrequens</name>
    <dbReference type="NCBI Taxonomy" id="2043169"/>
    <lineage>
        <taxon>Bacteria</taxon>
        <taxon>Bacillati</taxon>
        <taxon>Bacillota</taxon>
        <taxon>Clostridia</taxon>
        <taxon>Eubacteriales</taxon>
        <taxon>Desulfitobacteriaceae</taxon>
        <taxon>Desulfosporosinus</taxon>
    </lineage>
</organism>